<feature type="transmembrane region" description="Helical" evidence="1">
    <location>
        <begin position="84"/>
        <end position="104"/>
    </location>
</feature>
<keyword evidence="1" id="KW-0812">Transmembrane</keyword>
<dbReference type="RefSeq" id="WP_009726513.1">
    <property type="nucleotide sequence ID" value="NZ_APHR01000037.1"/>
</dbReference>
<gene>
    <name evidence="2" type="ORF">MPL1_07623</name>
</gene>
<dbReference type="PATRIC" id="fig|1286106.3.peg.1530"/>
<dbReference type="EMBL" id="APHR01000037">
    <property type="protein sequence ID" value="EMR13001.1"/>
    <property type="molecule type" value="Genomic_DNA"/>
</dbReference>
<keyword evidence="1" id="KW-0472">Membrane</keyword>
<dbReference type="STRING" id="1286106.MPL1_07623"/>
<protein>
    <submittedName>
        <fullName evidence="2">Uncharacterized protein</fullName>
    </submittedName>
</protein>
<sequence>MSDSDSTAAPQQTGLRLAWLWLFVLSLSLILHGSLYTSLQANDQLNAVGEQTERLALIREHQQHGFIFADISKIQHSDGEPHDLLLLSINTGAICFGLLLAAFANHLIHPGQLRFVLAIPRAPPIR</sequence>
<feature type="transmembrane region" description="Helical" evidence="1">
    <location>
        <begin position="17"/>
        <end position="36"/>
    </location>
</feature>
<evidence type="ECO:0000313" key="2">
    <source>
        <dbReference type="EMBL" id="EMR13001.1"/>
    </source>
</evidence>
<accession>M7P0J8</accession>
<organism evidence="2 3">
    <name type="scientific">Methylophaga lonarensis MPL</name>
    <dbReference type="NCBI Taxonomy" id="1286106"/>
    <lineage>
        <taxon>Bacteria</taxon>
        <taxon>Pseudomonadati</taxon>
        <taxon>Pseudomonadota</taxon>
        <taxon>Gammaproteobacteria</taxon>
        <taxon>Thiotrichales</taxon>
        <taxon>Piscirickettsiaceae</taxon>
        <taxon>Methylophaga</taxon>
    </lineage>
</organism>
<evidence type="ECO:0000256" key="1">
    <source>
        <dbReference type="SAM" id="Phobius"/>
    </source>
</evidence>
<evidence type="ECO:0000313" key="3">
    <source>
        <dbReference type="Proteomes" id="UP000012019"/>
    </source>
</evidence>
<keyword evidence="1" id="KW-1133">Transmembrane helix</keyword>
<proteinExistence type="predicted"/>
<keyword evidence="3" id="KW-1185">Reference proteome</keyword>
<comment type="caution">
    <text evidence="2">The sequence shown here is derived from an EMBL/GenBank/DDBJ whole genome shotgun (WGS) entry which is preliminary data.</text>
</comment>
<dbReference type="AlphaFoldDB" id="M7P0J8"/>
<name>M7P0J8_9GAMM</name>
<reference evidence="2 3" key="1">
    <citation type="journal article" date="2013" name="Genome Announc.">
        <title>Draft Genome Sequence of Methylophaga lonarensis MPLT, a Haloalkaliphilic (Non-Methane-Utilizing) Methylotroph.</title>
        <authorList>
            <person name="Shetty S.A."/>
            <person name="Marathe N.P."/>
            <person name="Munot H."/>
            <person name="Antony C.P."/>
            <person name="Dhotre D.P."/>
            <person name="Murrell J.C."/>
            <person name="Shouche Y.S."/>
        </authorList>
    </citation>
    <scope>NUCLEOTIDE SEQUENCE [LARGE SCALE GENOMIC DNA]</scope>
    <source>
        <strain evidence="2 3">MPL</strain>
    </source>
</reference>
<dbReference type="Proteomes" id="UP000012019">
    <property type="component" value="Unassembled WGS sequence"/>
</dbReference>